<dbReference type="InterPro" id="IPR036097">
    <property type="entry name" value="HisK_dim/P_sf"/>
</dbReference>
<dbReference type="Proteomes" id="UP000538566">
    <property type="component" value="Unassembled WGS sequence"/>
</dbReference>
<evidence type="ECO:0000313" key="3">
    <source>
        <dbReference type="Proteomes" id="UP000538566"/>
    </source>
</evidence>
<evidence type="ECO:0000313" key="2">
    <source>
        <dbReference type="EMBL" id="MBB4613064.1"/>
    </source>
</evidence>
<accession>A0A7W7AB07</accession>
<dbReference type="AlphaFoldDB" id="A0A7W7AB07"/>
<dbReference type="RefSeq" id="WP_183661081.1">
    <property type="nucleotide sequence ID" value="NZ_JACHOA010000002.1"/>
</dbReference>
<evidence type="ECO:0000256" key="1">
    <source>
        <dbReference type="SAM" id="Phobius"/>
    </source>
</evidence>
<dbReference type="SUPFAM" id="SSF47384">
    <property type="entry name" value="Homodimeric domain of signal transducing histidine kinase"/>
    <property type="match status" value="1"/>
</dbReference>
<dbReference type="EMBL" id="JACHOA010000002">
    <property type="protein sequence ID" value="MBB4613064.1"/>
    <property type="molecule type" value="Genomic_DNA"/>
</dbReference>
<keyword evidence="3" id="KW-1185">Reference proteome</keyword>
<protein>
    <submittedName>
        <fullName evidence="2">Signal transduction histidine kinase</fullName>
    </submittedName>
</protein>
<organism evidence="2 3">
    <name type="scientific">Novosphingobium taihuense</name>
    <dbReference type="NCBI Taxonomy" id="260085"/>
    <lineage>
        <taxon>Bacteria</taxon>
        <taxon>Pseudomonadati</taxon>
        <taxon>Pseudomonadota</taxon>
        <taxon>Alphaproteobacteria</taxon>
        <taxon>Sphingomonadales</taxon>
        <taxon>Sphingomonadaceae</taxon>
        <taxon>Novosphingobium</taxon>
    </lineage>
</organism>
<feature type="transmembrane region" description="Helical" evidence="1">
    <location>
        <begin position="103"/>
        <end position="124"/>
    </location>
</feature>
<name>A0A7W7AB07_9SPHN</name>
<reference evidence="2 3" key="1">
    <citation type="submission" date="2020-08" db="EMBL/GenBank/DDBJ databases">
        <title>Genomic Encyclopedia of Type Strains, Phase IV (KMG-IV): sequencing the most valuable type-strain genomes for metagenomic binning, comparative biology and taxonomic classification.</title>
        <authorList>
            <person name="Goeker M."/>
        </authorList>
    </citation>
    <scope>NUCLEOTIDE SEQUENCE [LARGE SCALE GENOMIC DNA]</scope>
    <source>
        <strain evidence="2 3">DSM 17507</strain>
    </source>
</reference>
<sequence length="269" mass="28919">MIARELRSQLHTDIAGLAGLSGVTGYCWFSFRGVAPDALLHPWAGIMFGLLAVWAGMLVLQWRKPPSDEDVIGFWLHWHLAGSVCLNASIALSVWVFMPYAGAGLLVPQLMLYAWYVLSFCMIATASVRSAMWTLHAVPLSLALWLLTSRTAGSIPAAIVVLMMSGSAALLQTLVRRATIAAEEAQVRAEETNLAMQRAMSEVIAQRDARSQLLAAVSHDLQQPVQAASMLFDLACDSPGKVSTDIAVTGALPSPRCSPCCRKCCTSCG</sequence>
<keyword evidence="1" id="KW-0472">Membrane</keyword>
<keyword evidence="1" id="KW-1133">Transmembrane helix</keyword>
<dbReference type="Gene3D" id="1.10.287.130">
    <property type="match status" value="1"/>
</dbReference>
<gene>
    <name evidence="2" type="ORF">GGR37_001323</name>
</gene>
<proteinExistence type="predicted"/>
<feature type="transmembrane region" description="Helical" evidence="1">
    <location>
        <begin position="43"/>
        <end position="62"/>
    </location>
</feature>
<keyword evidence="2" id="KW-0418">Kinase</keyword>
<keyword evidence="1" id="KW-0812">Transmembrane</keyword>
<feature type="transmembrane region" description="Helical" evidence="1">
    <location>
        <begin position="154"/>
        <end position="171"/>
    </location>
</feature>
<dbReference type="GO" id="GO:0000155">
    <property type="term" value="F:phosphorelay sensor kinase activity"/>
    <property type="evidence" value="ECO:0007669"/>
    <property type="project" value="InterPro"/>
</dbReference>
<comment type="caution">
    <text evidence="2">The sequence shown here is derived from an EMBL/GenBank/DDBJ whole genome shotgun (WGS) entry which is preliminary data.</text>
</comment>
<keyword evidence="2" id="KW-0808">Transferase</keyword>
<feature type="transmembrane region" description="Helical" evidence="1">
    <location>
        <begin position="74"/>
        <end position="97"/>
    </location>
</feature>